<name>A0A2M9Y7B9_9LEPT</name>
<evidence type="ECO:0008006" key="3">
    <source>
        <dbReference type="Google" id="ProtNLM"/>
    </source>
</evidence>
<evidence type="ECO:0000313" key="1">
    <source>
        <dbReference type="EMBL" id="PJZ47480.1"/>
    </source>
</evidence>
<dbReference type="AlphaFoldDB" id="A0A2M9Y7B9"/>
<protein>
    <recommendedName>
        <fullName evidence="3">Lipoprotein</fullName>
    </recommendedName>
</protein>
<comment type="caution">
    <text evidence="1">The sequence shown here is derived from an EMBL/GenBank/DDBJ whole genome shotgun (WGS) entry which is preliminary data.</text>
</comment>
<gene>
    <name evidence="1" type="ORF">CH362_18980</name>
</gene>
<dbReference type="PROSITE" id="PS51257">
    <property type="entry name" value="PROKAR_LIPOPROTEIN"/>
    <property type="match status" value="1"/>
</dbReference>
<evidence type="ECO:0000313" key="2">
    <source>
        <dbReference type="Proteomes" id="UP000231926"/>
    </source>
</evidence>
<dbReference type="Proteomes" id="UP000231926">
    <property type="component" value="Unassembled WGS sequence"/>
</dbReference>
<proteinExistence type="predicted"/>
<keyword evidence="2" id="KW-1185">Reference proteome</keyword>
<sequence length="202" mass="23166">MSVYLKIVFLICFLMFSCKGKKAEVLNETNGQDKSLLTNANNAEIYGFAGDSFTDGALRGFLGLSKTEGHPYSCLELNETTKKGKFAFSDFRKNEVVEFSFEKNANSLYSMALNGKILYLRKYVEEGESRVFLTFNSKDAESESNIRSIKGDEKKITAYTDGSKHEDEDFDRCRWELQKQLEFQKEQETFGKEEAQRHKDAK</sequence>
<accession>A0A2M9Y7B9</accession>
<dbReference type="EMBL" id="NPDR01000021">
    <property type="protein sequence ID" value="PJZ47480.1"/>
    <property type="molecule type" value="Genomic_DNA"/>
</dbReference>
<organism evidence="1 2">
    <name type="scientific">Leptospira saintgironsiae</name>
    <dbReference type="NCBI Taxonomy" id="2023183"/>
    <lineage>
        <taxon>Bacteria</taxon>
        <taxon>Pseudomonadati</taxon>
        <taxon>Spirochaetota</taxon>
        <taxon>Spirochaetia</taxon>
        <taxon>Leptospirales</taxon>
        <taxon>Leptospiraceae</taxon>
        <taxon>Leptospira</taxon>
    </lineage>
</organism>
<reference evidence="1 2" key="1">
    <citation type="submission" date="2017-07" db="EMBL/GenBank/DDBJ databases">
        <title>Leptospira spp. isolated from tropical soils.</title>
        <authorList>
            <person name="Thibeaux R."/>
            <person name="Iraola G."/>
            <person name="Ferres I."/>
            <person name="Bierque E."/>
            <person name="Girault D."/>
            <person name="Soupe-Gilbert M.-E."/>
            <person name="Picardeau M."/>
            <person name="Goarant C."/>
        </authorList>
    </citation>
    <scope>NUCLEOTIDE SEQUENCE [LARGE SCALE GENOMIC DNA]</scope>
    <source>
        <strain evidence="1 2">FH4-C-A2</strain>
    </source>
</reference>
<dbReference type="RefSeq" id="WP_100711886.1">
    <property type="nucleotide sequence ID" value="NZ_NPDR01000021.1"/>
</dbReference>